<dbReference type="EMBL" id="JASCZI010061000">
    <property type="protein sequence ID" value="MED6137182.1"/>
    <property type="molecule type" value="Genomic_DNA"/>
</dbReference>
<sequence>MDFLAVSDPSALRFRRVRVAIGLQWGRFLPTSGEKGPRLLAHRKQLDLMPFYEFVCIPYRIQSVEAVLDRCILQEDHRALWCSIVPLINFGTIEWHQVDRVIPQFGGVQNRPHMALNIDFMHAKDGRGSDQWFLQTYQRWHGFWQPGLRSCLTLHSLLIPAPLQNSFSGRSSPLGGTLSRLIISIVCHLTRSRLRPHRDSQFHIQRDLIGPTQKIRCMPEGYGRRREAAEPVEAARRGVTRRLPTDSRWCQHQSGGIGCGDELTGLPPIHLSHPGDRDPIEYDLPVAAGVPGRAI</sequence>
<reference evidence="1 2" key="1">
    <citation type="journal article" date="2023" name="Plants (Basel)">
        <title>Bridging the Gap: Combining Genomics and Transcriptomics Approaches to Understand Stylosanthes scabra, an Orphan Legume from the Brazilian Caatinga.</title>
        <authorList>
            <person name="Ferreira-Neto J.R.C."/>
            <person name="da Silva M.D."/>
            <person name="Binneck E."/>
            <person name="de Melo N.F."/>
            <person name="da Silva R.H."/>
            <person name="de Melo A.L.T.M."/>
            <person name="Pandolfi V."/>
            <person name="Bustamante F.O."/>
            <person name="Brasileiro-Vidal A.C."/>
            <person name="Benko-Iseppon A.M."/>
        </authorList>
    </citation>
    <scope>NUCLEOTIDE SEQUENCE [LARGE SCALE GENOMIC DNA]</scope>
    <source>
        <tissue evidence="1">Leaves</tissue>
    </source>
</reference>
<proteinExistence type="predicted"/>
<evidence type="ECO:0000313" key="1">
    <source>
        <dbReference type="EMBL" id="MED6137182.1"/>
    </source>
</evidence>
<gene>
    <name evidence="1" type="ORF">PIB30_062668</name>
</gene>
<protein>
    <submittedName>
        <fullName evidence="1">Uncharacterized protein</fullName>
    </submittedName>
</protein>
<name>A0ABU6SL69_9FABA</name>
<accession>A0ABU6SL69</accession>
<organism evidence="1 2">
    <name type="scientific">Stylosanthes scabra</name>
    <dbReference type="NCBI Taxonomy" id="79078"/>
    <lineage>
        <taxon>Eukaryota</taxon>
        <taxon>Viridiplantae</taxon>
        <taxon>Streptophyta</taxon>
        <taxon>Embryophyta</taxon>
        <taxon>Tracheophyta</taxon>
        <taxon>Spermatophyta</taxon>
        <taxon>Magnoliopsida</taxon>
        <taxon>eudicotyledons</taxon>
        <taxon>Gunneridae</taxon>
        <taxon>Pentapetalae</taxon>
        <taxon>rosids</taxon>
        <taxon>fabids</taxon>
        <taxon>Fabales</taxon>
        <taxon>Fabaceae</taxon>
        <taxon>Papilionoideae</taxon>
        <taxon>50 kb inversion clade</taxon>
        <taxon>dalbergioids sensu lato</taxon>
        <taxon>Dalbergieae</taxon>
        <taxon>Pterocarpus clade</taxon>
        <taxon>Stylosanthes</taxon>
    </lineage>
</organism>
<comment type="caution">
    <text evidence="1">The sequence shown here is derived from an EMBL/GenBank/DDBJ whole genome shotgun (WGS) entry which is preliminary data.</text>
</comment>
<evidence type="ECO:0000313" key="2">
    <source>
        <dbReference type="Proteomes" id="UP001341840"/>
    </source>
</evidence>
<keyword evidence="2" id="KW-1185">Reference proteome</keyword>
<dbReference type="Proteomes" id="UP001341840">
    <property type="component" value="Unassembled WGS sequence"/>
</dbReference>